<evidence type="ECO:0008006" key="5">
    <source>
        <dbReference type="Google" id="ProtNLM"/>
    </source>
</evidence>
<evidence type="ECO:0000256" key="1">
    <source>
        <dbReference type="SAM" id="MobiDB-lite"/>
    </source>
</evidence>
<feature type="region of interest" description="Disordered" evidence="1">
    <location>
        <begin position="27"/>
        <end position="57"/>
    </location>
</feature>
<sequence>MSRTRILTAAAGVALVALALTGCATHGSTHTDAKPAVTSAPSTAPAPTKTEASKPEVTPGAIVTADTTLPDGYVAYPMANGSKVAVSENAPVPAPVLTDAGKQAAAKVQLSGTSESAHEAVETSANGRASLVSVQTEHSVVLVYRGLGDAGTVPPFSMSPAWKVAGSVSGFPALVAGNGAGWPTAAAAAAAANAAIAGHPDFVVVVAE</sequence>
<accession>A0ABP8AS73</accession>
<protein>
    <recommendedName>
        <fullName evidence="5">Lipoprotein</fullName>
    </recommendedName>
</protein>
<dbReference type="PROSITE" id="PS51257">
    <property type="entry name" value="PROKAR_LIPOPROTEIN"/>
    <property type="match status" value="1"/>
</dbReference>
<keyword evidence="2" id="KW-0732">Signal</keyword>
<dbReference type="Proteomes" id="UP001500213">
    <property type="component" value="Unassembled WGS sequence"/>
</dbReference>
<name>A0ABP8AS73_9MICO</name>
<dbReference type="EMBL" id="BAABBX010000013">
    <property type="protein sequence ID" value="GAA4188888.1"/>
    <property type="molecule type" value="Genomic_DNA"/>
</dbReference>
<evidence type="ECO:0000256" key="2">
    <source>
        <dbReference type="SAM" id="SignalP"/>
    </source>
</evidence>
<keyword evidence="4" id="KW-1185">Reference proteome</keyword>
<organism evidence="3 4">
    <name type="scientific">Gryllotalpicola kribbensis</name>
    <dbReference type="NCBI Taxonomy" id="993084"/>
    <lineage>
        <taxon>Bacteria</taxon>
        <taxon>Bacillati</taxon>
        <taxon>Actinomycetota</taxon>
        <taxon>Actinomycetes</taxon>
        <taxon>Micrococcales</taxon>
        <taxon>Microbacteriaceae</taxon>
        <taxon>Gryllotalpicola</taxon>
    </lineage>
</organism>
<dbReference type="RefSeq" id="WP_344775625.1">
    <property type="nucleotide sequence ID" value="NZ_BAABBX010000013.1"/>
</dbReference>
<proteinExistence type="predicted"/>
<comment type="caution">
    <text evidence="3">The sequence shown here is derived from an EMBL/GenBank/DDBJ whole genome shotgun (WGS) entry which is preliminary data.</text>
</comment>
<feature type="signal peptide" evidence="2">
    <location>
        <begin position="1"/>
        <end position="19"/>
    </location>
</feature>
<reference evidence="4" key="1">
    <citation type="journal article" date="2019" name="Int. J. Syst. Evol. Microbiol.">
        <title>The Global Catalogue of Microorganisms (GCM) 10K type strain sequencing project: providing services to taxonomists for standard genome sequencing and annotation.</title>
        <authorList>
            <consortium name="The Broad Institute Genomics Platform"/>
            <consortium name="The Broad Institute Genome Sequencing Center for Infectious Disease"/>
            <person name="Wu L."/>
            <person name="Ma J."/>
        </authorList>
    </citation>
    <scope>NUCLEOTIDE SEQUENCE [LARGE SCALE GENOMIC DNA]</scope>
    <source>
        <strain evidence="4">JCM 17593</strain>
    </source>
</reference>
<feature type="chain" id="PRO_5046417275" description="Lipoprotein" evidence="2">
    <location>
        <begin position="20"/>
        <end position="208"/>
    </location>
</feature>
<feature type="compositionally biased region" description="Low complexity" evidence="1">
    <location>
        <begin position="34"/>
        <end position="50"/>
    </location>
</feature>
<gene>
    <name evidence="3" type="ORF">GCM10022288_15870</name>
</gene>
<evidence type="ECO:0000313" key="4">
    <source>
        <dbReference type="Proteomes" id="UP001500213"/>
    </source>
</evidence>
<evidence type="ECO:0000313" key="3">
    <source>
        <dbReference type="EMBL" id="GAA4188888.1"/>
    </source>
</evidence>